<dbReference type="GO" id="GO:0005737">
    <property type="term" value="C:cytoplasm"/>
    <property type="evidence" value="ECO:0007669"/>
    <property type="project" value="TreeGrafter"/>
</dbReference>
<comment type="caution">
    <text evidence="5">The sequence shown here is derived from an EMBL/GenBank/DDBJ whole genome shotgun (WGS) entry which is preliminary data.</text>
</comment>
<dbReference type="InterPro" id="IPR026856">
    <property type="entry name" value="Sialidase_fam"/>
</dbReference>
<reference evidence="5" key="2">
    <citation type="submission" date="2020-09" db="EMBL/GenBank/DDBJ databases">
        <authorList>
            <person name="Sun Q."/>
            <person name="Kim S."/>
        </authorList>
    </citation>
    <scope>NUCLEOTIDE SEQUENCE</scope>
    <source>
        <strain evidence="5">KCTC 12988</strain>
    </source>
</reference>
<dbReference type="Gene3D" id="2.120.10.10">
    <property type="match status" value="1"/>
</dbReference>
<dbReference type="PANTHER" id="PTHR10628">
    <property type="entry name" value="SIALIDASE"/>
    <property type="match status" value="1"/>
</dbReference>
<sequence>MYQSGEGYHTYRIPAIVQSKKGTLLAFAEGREDRKDHGDVDIVLRRSEDQGKSWQNLQVIRDVGKHQAGNPCPLVDEETGRLHLFYCGSEVSEGAVLAGKGTREVYSLYSDDDGLTWSEPRNLSKMVKKEGWRWYATGPCSAIQIQSGKYAGRFVIPANHSIHFEGTDRKWEYRCHSLYSDDKGETWQIGSSSEVGASETQIAEVAPDLLIQDIRMQTHRKGVRAVRFSKDGGETWSPLEHDDSRLDPKCQGSIIALRADGAKPFELISTSLSSKGPRVNLTAYRSKDGGQDWSEIITLTKGPSAYSDLVSMEQGKIGCLYEAGEKDPYETILFTVFE</sequence>
<keyword evidence="6" id="KW-1185">Reference proteome</keyword>
<dbReference type="EC" id="3.2.1.18" evidence="3"/>
<dbReference type="InterPro" id="IPR011040">
    <property type="entry name" value="Sialidase"/>
</dbReference>
<dbReference type="GO" id="GO:0006689">
    <property type="term" value="P:ganglioside catabolic process"/>
    <property type="evidence" value="ECO:0007669"/>
    <property type="project" value="TreeGrafter"/>
</dbReference>
<gene>
    <name evidence="5" type="ORF">GCM10007100_04250</name>
</gene>
<evidence type="ECO:0000313" key="5">
    <source>
        <dbReference type="EMBL" id="GHC42395.1"/>
    </source>
</evidence>
<comment type="similarity">
    <text evidence="2">Belongs to the glycosyl hydrolase 33 family.</text>
</comment>
<evidence type="ECO:0000259" key="4">
    <source>
        <dbReference type="Pfam" id="PF13088"/>
    </source>
</evidence>
<protein>
    <recommendedName>
        <fullName evidence="3">exo-alpha-sialidase</fullName>
        <ecNumber evidence="3">3.2.1.18</ecNumber>
    </recommendedName>
</protein>
<dbReference type="PANTHER" id="PTHR10628:SF30">
    <property type="entry name" value="EXO-ALPHA-SIALIDASE"/>
    <property type="match status" value="1"/>
</dbReference>
<proteinExistence type="inferred from homology"/>
<feature type="domain" description="Sialidase" evidence="4">
    <location>
        <begin position="22"/>
        <end position="318"/>
    </location>
</feature>
<dbReference type="Pfam" id="PF13088">
    <property type="entry name" value="BNR_2"/>
    <property type="match status" value="1"/>
</dbReference>
<evidence type="ECO:0000313" key="6">
    <source>
        <dbReference type="Proteomes" id="UP000644507"/>
    </source>
</evidence>
<evidence type="ECO:0000256" key="3">
    <source>
        <dbReference type="ARBA" id="ARBA00012733"/>
    </source>
</evidence>
<dbReference type="InterPro" id="IPR036278">
    <property type="entry name" value="Sialidase_sf"/>
</dbReference>
<accession>A0A918TCS3</accession>
<evidence type="ECO:0000256" key="1">
    <source>
        <dbReference type="ARBA" id="ARBA00000427"/>
    </source>
</evidence>
<dbReference type="AlphaFoldDB" id="A0A918TCS3"/>
<evidence type="ECO:0000256" key="2">
    <source>
        <dbReference type="ARBA" id="ARBA00009348"/>
    </source>
</evidence>
<dbReference type="CDD" id="cd15482">
    <property type="entry name" value="Sialidase_non-viral"/>
    <property type="match status" value="1"/>
</dbReference>
<dbReference type="SUPFAM" id="SSF50939">
    <property type="entry name" value="Sialidases"/>
    <property type="match status" value="1"/>
</dbReference>
<organism evidence="5 6">
    <name type="scientific">Roseibacillus persicicus</name>
    <dbReference type="NCBI Taxonomy" id="454148"/>
    <lineage>
        <taxon>Bacteria</taxon>
        <taxon>Pseudomonadati</taxon>
        <taxon>Verrucomicrobiota</taxon>
        <taxon>Verrucomicrobiia</taxon>
        <taxon>Verrucomicrobiales</taxon>
        <taxon>Verrucomicrobiaceae</taxon>
        <taxon>Roseibacillus</taxon>
    </lineage>
</organism>
<dbReference type="EMBL" id="BMXI01000001">
    <property type="protein sequence ID" value="GHC42395.1"/>
    <property type="molecule type" value="Genomic_DNA"/>
</dbReference>
<dbReference type="GO" id="GO:0016020">
    <property type="term" value="C:membrane"/>
    <property type="evidence" value="ECO:0007669"/>
    <property type="project" value="TreeGrafter"/>
</dbReference>
<dbReference type="GO" id="GO:0009313">
    <property type="term" value="P:oligosaccharide catabolic process"/>
    <property type="evidence" value="ECO:0007669"/>
    <property type="project" value="TreeGrafter"/>
</dbReference>
<dbReference type="Proteomes" id="UP000644507">
    <property type="component" value="Unassembled WGS sequence"/>
</dbReference>
<dbReference type="GO" id="GO:0004308">
    <property type="term" value="F:exo-alpha-sialidase activity"/>
    <property type="evidence" value="ECO:0007669"/>
    <property type="project" value="UniProtKB-EC"/>
</dbReference>
<comment type="catalytic activity">
    <reaction evidence="1">
        <text>Hydrolysis of alpha-(2-&gt;3)-, alpha-(2-&gt;6)-, alpha-(2-&gt;8)- glycosidic linkages of terminal sialic acid residues in oligosaccharides, glycoproteins, glycolipids, colominic acid and synthetic substrates.</text>
        <dbReference type="EC" id="3.2.1.18"/>
    </reaction>
</comment>
<reference evidence="5" key="1">
    <citation type="journal article" date="2014" name="Int. J. Syst. Evol. Microbiol.">
        <title>Complete genome sequence of Corynebacterium casei LMG S-19264T (=DSM 44701T), isolated from a smear-ripened cheese.</title>
        <authorList>
            <consortium name="US DOE Joint Genome Institute (JGI-PGF)"/>
            <person name="Walter F."/>
            <person name="Albersmeier A."/>
            <person name="Kalinowski J."/>
            <person name="Ruckert C."/>
        </authorList>
    </citation>
    <scope>NUCLEOTIDE SEQUENCE</scope>
    <source>
        <strain evidence="5">KCTC 12988</strain>
    </source>
</reference>
<name>A0A918TCS3_9BACT</name>